<dbReference type="AlphaFoldDB" id="L1J580"/>
<name>L1J580_GUITC</name>
<dbReference type="KEGG" id="gtt:GUITHDRAFT_140563"/>
<dbReference type="PaxDb" id="55529-EKX43240"/>
<keyword evidence="1" id="KW-0732">Signal</keyword>
<dbReference type="HOGENOM" id="CLU_1753187_0_0_1"/>
<feature type="signal peptide" evidence="1">
    <location>
        <begin position="1"/>
        <end position="32"/>
    </location>
</feature>
<gene>
    <name evidence="2" type="ORF">GUITHDRAFT_140563</name>
</gene>
<accession>L1J580</accession>
<dbReference type="GeneID" id="17299899"/>
<keyword evidence="4" id="KW-1185">Reference proteome</keyword>
<protein>
    <submittedName>
        <fullName evidence="2 3">Uncharacterized protein</fullName>
    </submittedName>
</protein>
<sequence length="149" mass="15772">MRGGDGKHSMSFINRPLIRSILLILLVDQAGGAIPTRVVDVDISNAHGEVVDIDLGSGKQTNKPADTGLPIGGEVVDLGSILSLLFGGDISVPSGGNVIEVNLDQPPVQHPEPAESFIIFGMPPEINVRSKFDQETQVDPHEVLTSYAP</sequence>
<evidence type="ECO:0000313" key="2">
    <source>
        <dbReference type="EMBL" id="EKX43240.1"/>
    </source>
</evidence>
<dbReference type="RefSeq" id="XP_005830220.1">
    <property type="nucleotide sequence ID" value="XM_005830163.1"/>
</dbReference>
<dbReference type="EnsemblProtists" id="EKX43240">
    <property type="protein sequence ID" value="EKX43240"/>
    <property type="gene ID" value="GUITHDRAFT_140563"/>
</dbReference>
<reference evidence="3" key="3">
    <citation type="submission" date="2015-06" db="UniProtKB">
        <authorList>
            <consortium name="EnsemblProtists"/>
        </authorList>
    </citation>
    <scope>IDENTIFICATION</scope>
</reference>
<reference evidence="4" key="2">
    <citation type="submission" date="2012-11" db="EMBL/GenBank/DDBJ databases">
        <authorList>
            <person name="Kuo A."/>
            <person name="Curtis B.A."/>
            <person name="Tanifuji G."/>
            <person name="Burki F."/>
            <person name="Gruber A."/>
            <person name="Irimia M."/>
            <person name="Maruyama S."/>
            <person name="Arias M.C."/>
            <person name="Ball S.G."/>
            <person name="Gile G.H."/>
            <person name="Hirakawa Y."/>
            <person name="Hopkins J.F."/>
            <person name="Rensing S.A."/>
            <person name="Schmutz J."/>
            <person name="Symeonidi A."/>
            <person name="Elias M."/>
            <person name="Eveleigh R.J."/>
            <person name="Herman E.K."/>
            <person name="Klute M.J."/>
            <person name="Nakayama T."/>
            <person name="Obornik M."/>
            <person name="Reyes-Prieto A."/>
            <person name="Armbrust E.V."/>
            <person name="Aves S.J."/>
            <person name="Beiko R.G."/>
            <person name="Coutinho P."/>
            <person name="Dacks J.B."/>
            <person name="Durnford D.G."/>
            <person name="Fast N.M."/>
            <person name="Green B.R."/>
            <person name="Grisdale C."/>
            <person name="Hempe F."/>
            <person name="Henrissat B."/>
            <person name="Hoppner M.P."/>
            <person name="Ishida K.-I."/>
            <person name="Kim E."/>
            <person name="Koreny L."/>
            <person name="Kroth P.G."/>
            <person name="Liu Y."/>
            <person name="Malik S.-B."/>
            <person name="Maier U.G."/>
            <person name="McRose D."/>
            <person name="Mock T."/>
            <person name="Neilson J.A."/>
            <person name="Onodera N.T."/>
            <person name="Poole A.M."/>
            <person name="Pritham E.J."/>
            <person name="Richards T.A."/>
            <person name="Rocap G."/>
            <person name="Roy S.W."/>
            <person name="Sarai C."/>
            <person name="Schaack S."/>
            <person name="Shirato S."/>
            <person name="Slamovits C.H."/>
            <person name="Spencer D.F."/>
            <person name="Suzuki S."/>
            <person name="Worden A.Z."/>
            <person name="Zauner S."/>
            <person name="Barry K."/>
            <person name="Bell C."/>
            <person name="Bharti A.K."/>
            <person name="Crow J.A."/>
            <person name="Grimwood J."/>
            <person name="Kramer R."/>
            <person name="Lindquist E."/>
            <person name="Lucas S."/>
            <person name="Salamov A."/>
            <person name="McFadden G.I."/>
            <person name="Lane C.E."/>
            <person name="Keeling P.J."/>
            <person name="Gray M.W."/>
            <person name="Grigoriev I.V."/>
            <person name="Archibald J.M."/>
        </authorList>
    </citation>
    <scope>NUCLEOTIDE SEQUENCE</scope>
    <source>
        <strain evidence="4">CCMP2712</strain>
    </source>
</reference>
<reference evidence="2 4" key="1">
    <citation type="journal article" date="2012" name="Nature">
        <title>Algal genomes reveal evolutionary mosaicism and the fate of nucleomorphs.</title>
        <authorList>
            <consortium name="DOE Joint Genome Institute"/>
            <person name="Curtis B.A."/>
            <person name="Tanifuji G."/>
            <person name="Burki F."/>
            <person name="Gruber A."/>
            <person name="Irimia M."/>
            <person name="Maruyama S."/>
            <person name="Arias M.C."/>
            <person name="Ball S.G."/>
            <person name="Gile G.H."/>
            <person name="Hirakawa Y."/>
            <person name="Hopkins J.F."/>
            <person name="Kuo A."/>
            <person name="Rensing S.A."/>
            <person name="Schmutz J."/>
            <person name="Symeonidi A."/>
            <person name="Elias M."/>
            <person name="Eveleigh R.J."/>
            <person name="Herman E.K."/>
            <person name="Klute M.J."/>
            <person name="Nakayama T."/>
            <person name="Obornik M."/>
            <person name="Reyes-Prieto A."/>
            <person name="Armbrust E.V."/>
            <person name="Aves S.J."/>
            <person name="Beiko R.G."/>
            <person name="Coutinho P."/>
            <person name="Dacks J.B."/>
            <person name="Durnford D.G."/>
            <person name="Fast N.M."/>
            <person name="Green B.R."/>
            <person name="Grisdale C.J."/>
            <person name="Hempel F."/>
            <person name="Henrissat B."/>
            <person name="Hoppner M.P."/>
            <person name="Ishida K."/>
            <person name="Kim E."/>
            <person name="Koreny L."/>
            <person name="Kroth P.G."/>
            <person name="Liu Y."/>
            <person name="Malik S.B."/>
            <person name="Maier U.G."/>
            <person name="McRose D."/>
            <person name="Mock T."/>
            <person name="Neilson J.A."/>
            <person name="Onodera N.T."/>
            <person name="Poole A.M."/>
            <person name="Pritham E.J."/>
            <person name="Richards T.A."/>
            <person name="Rocap G."/>
            <person name="Roy S.W."/>
            <person name="Sarai C."/>
            <person name="Schaack S."/>
            <person name="Shirato S."/>
            <person name="Slamovits C.H."/>
            <person name="Spencer D.F."/>
            <person name="Suzuki S."/>
            <person name="Worden A.Z."/>
            <person name="Zauner S."/>
            <person name="Barry K."/>
            <person name="Bell C."/>
            <person name="Bharti A.K."/>
            <person name="Crow J.A."/>
            <person name="Grimwood J."/>
            <person name="Kramer R."/>
            <person name="Lindquist E."/>
            <person name="Lucas S."/>
            <person name="Salamov A."/>
            <person name="McFadden G.I."/>
            <person name="Lane C.E."/>
            <person name="Keeling P.J."/>
            <person name="Gray M.W."/>
            <person name="Grigoriev I.V."/>
            <person name="Archibald J.M."/>
        </authorList>
    </citation>
    <scope>NUCLEOTIDE SEQUENCE</scope>
    <source>
        <strain evidence="2 4">CCMP2712</strain>
    </source>
</reference>
<dbReference type="EMBL" id="JH993011">
    <property type="protein sequence ID" value="EKX43240.1"/>
    <property type="molecule type" value="Genomic_DNA"/>
</dbReference>
<feature type="chain" id="PRO_5008770867" evidence="1">
    <location>
        <begin position="33"/>
        <end position="149"/>
    </location>
</feature>
<evidence type="ECO:0000313" key="4">
    <source>
        <dbReference type="Proteomes" id="UP000011087"/>
    </source>
</evidence>
<dbReference type="Proteomes" id="UP000011087">
    <property type="component" value="Unassembled WGS sequence"/>
</dbReference>
<proteinExistence type="predicted"/>
<evidence type="ECO:0000256" key="1">
    <source>
        <dbReference type="SAM" id="SignalP"/>
    </source>
</evidence>
<organism evidence="2">
    <name type="scientific">Guillardia theta (strain CCMP2712)</name>
    <name type="common">Cryptophyte</name>
    <dbReference type="NCBI Taxonomy" id="905079"/>
    <lineage>
        <taxon>Eukaryota</taxon>
        <taxon>Cryptophyceae</taxon>
        <taxon>Pyrenomonadales</taxon>
        <taxon>Geminigeraceae</taxon>
        <taxon>Guillardia</taxon>
    </lineage>
</organism>
<evidence type="ECO:0000313" key="3">
    <source>
        <dbReference type="EnsemblProtists" id="EKX43240"/>
    </source>
</evidence>